<feature type="compositionally biased region" description="Low complexity" evidence="1">
    <location>
        <begin position="1"/>
        <end position="13"/>
    </location>
</feature>
<comment type="caution">
    <text evidence="2">The sequence shown here is derived from an EMBL/GenBank/DDBJ whole genome shotgun (WGS) entry which is preliminary data.</text>
</comment>
<gene>
    <name evidence="2" type="ORF">BSCA_1253</name>
</gene>
<evidence type="ECO:0000313" key="3">
    <source>
        <dbReference type="Proteomes" id="UP000029033"/>
    </source>
</evidence>
<reference evidence="2 3" key="1">
    <citation type="submission" date="2014-03" db="EMBL/GenBank/DDBJ databases">
        <title>Genomics of Bifidobacteria.</title>
        <authorList>
            <person name="Ventura M."/>
            <person name="Milani C."/>
            <person name="Lugli G.A."/>
        </authorList>
    </citation>
    <scope>NUCLEOTIDE SEQUENCE [LARGE SCALE GENOMIC DNA]</scope>
    <source>
        <strain evidence="2 3">LMG 21589</strain>
    </source>
</reference>
<sequence length="110" mass="11627">MAAALASPISFAARTTMRSGRPRTHTERSVANAHGKPATHAPDPSTSTRYRISVAALRSCNANPTVPNAISGNIGMMPFHVPTSNSDARSYVSITAFPSRTGRFTIVETA</sequence>
<dbReference type="AlphaFoldDB" id="A0A087DIE0"/>
<feature type="region of interest" description="Disordered" evidence="1">
    <location>
        <begin position="1"/>
        <end position="46"/>
    </location>
</feature>
<accession>A0A087DIE0</accession>
<dbReference type="Proteomes" id="UP000029033">
    <property type="component" value="Unassembled WGS sequence"/>
</dbReference>
<dbReference type="EMBL" id="JGZO01000003">
    <property type="protein sequence ID" value="KFI95290.1"/>
    <property type="molecule type" value="Genomic_DNA"/>
</dbReference>
<organism evidence="2 3">
    <name type="scientific">Bifidobacterium scardovii</name>
    <dbReference type="NCBI Taxonomy" id="158787"/>
    <lineage>
        <taxon>Bacteria</taxon>
        <taxon>Bacillati</taxon>
        <taxon>Actinomycetota</taxon>
        <taxon>Actinomycetes</taxon>
        <taxon>Bifidobacteriales</taxon>
        <taxon>Bifidobacteriaceae</taxon>
        <taxon>Bifidobacterium</taxon>
    </lineage>
</organism>
<keyword evidence="3" id="KW-1185">Reference proteome</keyword>
<evidence type="ECO:0000256" key="1">
    <source>
        <dbReference type="SAM" id="MobiDB-lite"/>
    </source>
</evidence>
<proteinExistence type="predicted"/>
<name>A0A087DIE0_9BIFI</name>
<evidence type="ECO:0000313" key="2">
    <source>
        <dbReference type="EMBL" id="KFI95290.1"/>
    </source>
</evidence>
<protein>
    <submittedName>
        <fullName evidence="2">Uncharacterized protein</fullName>
    </submittedName>
</protein>